<reference evidence="1" key="1">
    <citation type="submission" date="2020-04" db="EMBL/GenBank/DDBJ databases">
        <authorList>
            <person name="Hogendoorn C."/>
        </authorList>
    </citation>
    <scope>NUCLEOTIDE SEQUENCE</scope>
    <source>
        <strain evidence="1">FAVT5</strain>
    </source>
</reference>
<evidence type="ECO:0000313" key="1">
    <source>
        <dbReference type="EMBL" id="CAB3395123.1"/>
    </source>
</evidence>
<evidence type="ECO:0000313" key="2">
    <source>
        <dbReference type="Proteomes" id="UP000501793"/>
    </source>
</evidence>
<keyword evidence="2" id="KW-1185">Reference proteome</keyword>
<dbReference type="Proteomes" id="UP000501793">
    <property type="component" value="Chromosome"/>
</dbReference>
<dbReference type="EMBL" id="LR792684">
    <property type="protein sequence ID" value="CAB3395123.1"/>
    <property type="molecule type" value="Genomic_DNA"/>
</dbReference>
<accession>A0ACA8ZDI8</accession>
<organism evidence="1 2">
    <name type="scientific">Kyrpidia spormannii</name>
    <dbReference type="NCBI Taxonomy" id="2055160"/>
    <lineage>
        <taxon>Bacteria</taxon>
        <taxon>Bacillati</taxon>
        <taxon>Bacillota</taxon>
        <taxon>Bacilli</taxon>
        <taxon>Bacillales</taxon>
        <taxon>Alicyclobacillaceae</taxon>
        <taxon>Kyrpidia</taxon>
    </lineage>
</organism>
<sequence length="271" mass="32239">MKLCYVDESGNPTQDPCFVMVGILVDAHRLNKTREEFSWYFNQVRDLFTEPLRELKGSKIIHGRDRWRNIDLKTRKTIVDSFCNWIQERKHHLALAAIDYKKWAEKDNLVRDRWLACALHIALQMQKRNQNTSNNKGRTLLFFDENKAKADRLAELLWDPPDWTDDYYNRHEKQGRLDQLIDSAFTVKSHHAGLVQIADLYAFIFRRYAEITDYGRTEEWEGEHRFLRHCIEILKPRMLPQSTRWPARTHSECAEWYNSLAPHSLHNLGLS</sequence>
<proteinExistence type="predicted"/>
<gene>
    <name evidence="1" type="ORF">FAVT5_3232</name>
</gene>
<name>A0ACA8ZDI8_9BACL</name>
<protein>
    <submittedName>
        <fullName evidence="1">Uncharacterized protein</fullName>
    </submittedName>
</protein>